<keyword evidence="5" id="KW-0369">Histidine metabolism</keyword>
<organism evidence="9">
    <name type="scientific">marine metagenome</name>
    <dbReference type="NCBI Taxonomy" id="408172"/>
    <lineage>
        <taxon>unclassified sequences</taxon>
        <taxon>metagenomes</taxon>
        <taxon>ecological metagenomes</taxon>
    </lineage>
</organism>
<feature type="domain" description="Amidohydrolase-related" evidence="8">
    <location>
        <begin position="291"/>
        <end position="398"/>
    </location>
</feature>
<evidence type="ECO:0000256" key="2">
    <source>
        <dbReference type="ARBA" id="ARBA00012864"/>
    </source>
</evidence>
<dbReference type="HAMAP" id="MF_00372">
    <property type="entry name" value="HutI"/>
    <property type="match status" value="1"/>
</dbReference>
<reference evidence="9" key="1">
    <citation type="submission" date="2018-05" db="EMBL/GenBank/DDBJ databases">
        <authorList>
            <person name="Lanie J.A."/>
            <person name="Ng W.-L."/>
            <person name="Kazmierczak K.M."/>
            <person name="Andrzejewski T.M."/>
            <person name="Davidsen T.M."/>
            <person name="Wayne K.J."/>
            <person name="Tettelin H."/>
            <person name="Glass J.I."/>
            <person name="Rusch D."/>
            <person name="Podicherti R."/>
            <person name="Tsui H.-C.T."/>
            <person name="Winkler M.E."/>
        </authorList>
    </citation>
    <scope>NUCLEOTIDE SEQUENCE</scope>
</reference>
<dbReference type="PANTHER" id="PTHR42752:SF1">
    <property type="entry name" value="IMIDAZOLONEPROPIONASE-RELATED"/>
    <property type="match status" value="1"/>
</dbReference>
<comment type="pathway">
    <text evidence="1">Amino-acid degradation.</text>
</comment>
<proteinExistence type="inferred from homology"/>
<dbReference type="FunFam" id="3.20.20.140:FF:000007">
    <property type="entry name" value="Imidazolonepropionase"/>
    <property type="match status" value="1"/>
</dbReference>
<dbReference type="Pfam" id="PF01979">
    <property type="entry name" value="Amidohydro_1"/>
    <property type="match status" value="1"/>
</dbReference>
<evidence type="ECO:0000256" key="4">
    <source>
        <dbReference type="ARBA" id="ARBA00022801"/>
    </source>
</evidence>
<dbReference type="InterPro" id="IPR006680">
    <property type="entry name" value="Amidohydro-rel"/>
</dbReference>
<accession>A0A381PF93</accession>
<dbReference type="SUPFAM" id="SSF51338">
    <property type="entry name" value="Composite domain of metallo-dependent hydrolases"/>
    <property type="match status" value="1"/>
</dbReference>
<evidence type="ECO:0000256" key="7">
    <source>
        <dbReference type="ARBA" id="ARBA00023004"/>
    </source>
</evidence>
<evidence type="ECO:0000259" key="8">
    <source>
        <dbReference type="Pfam" id="PF01979"/>
    </source>
</evidence>
<evidence type="ECO:0000256" key="5">
    <source>
        <dbReference type="ARBA" id="ARBA00022808"/>
    </source>
</evidence>
<keyword evidence="6" id="KW-0862">Zinc</keyword>
<name>A0A381PF93_9ZZZZ</name>
<dbReference type="AlphaFoldDB" id="A0A381PF93"/>
<evidence type="ECO:0000313" key="9">
    <source>
        <dbReference type="EMBL" id="SUZ65662.1"/>
    </source>
</evidence>
<keyword evidence="3" id="KW-0479">Metal-binding</keyword>
<dbReference type="NCBIfam" id="TIGR01224">
    <property type="entry name" value="hutI"/>
    <property type="match status" value="1"/>
</dbReference>
<dbReference type="GO" id="GO:0046872">
    <property type="term" value="F:metal ion binding"/>
    <property type="evidence" value="ECO:0007669"/>
    <property type="project" value="UniProtKB-KW"/>
</dbReference>
<dbReference type="GO" id="GO:0005737">
    <property type="term" value="C:cytoplasm"/>
    <property type="evidence" value="ECO:0007669"/>
    <property type="project" value="InterPro"/>
</dbReference>
<dbReference type="SUPFAM" id="SSF51556">
    <property type="entry name" value="Metallo-dependent hydrolases"/>
    <property type="match status" value="1"/>
</dbReference>
<dbReference type="GO" id="GO:0050480">
    <property type="term" value="F:imidazolonepropionase activity"/>
    <property type="evidence" value="ECO:0007669"/>
    <property type="project" value="UniProtKB-EC"/>
</dbReference>
<dbReference type="InterPro" id="IPR005920">
    <property type="entry name" value="HutI"/>
</dbReference>
<dbReference type="InterPro" id="IPR011059">
    <property type="entry name" value="Metal-dep_hydrolase_composite"/>
</dbReference>
<dbReference type="Gene3D" id="2.30.40.10">
    <property type="entry name" value="Urease, subunit C, domain 1"/>
    <property type="match status" value="1"/>
</dbReference>
<dbReference type="CDD" id="cd01296">
    <property type="entry name" value="Imidazolone-5PH"/>
    <property type="match status" value="1"/>
</dbReference>
<gene>
    <name evidence="9" type="ORF">METZ01_LOCUS18516</name>
</gene>
<dbReference type="PANTHER" id="PTHR42752">
    <property type="entry name" value="IMIDAZOLONEPROPIONASE"/>
    <property type="match status" value="1"/>
</dbReference>
<dbReference type="InterPro" id="IPR032466">
    <property type="entry name" value="Metal_Hydrolase"/>
</dbReference>
<dbReference type="EC" id="3.5.2.7" evidence="2"/>
<dbReference type="Gene3D" id="3.20.20.140">
    <property type="entry name" value="Metal-dependent hydrolases"/>
    <property type="match status" value="1"/>
</dbReference>
<keyword evidence="7" id="KW-0408">Iron</keyword>
<evidence type="ECO:0000256" key="6">
    <source>
        <dbReference type="ARBA" id="ARBA00022833"/>
    </source>
</evidence>
<dbReference type="GO" id="GO:0019556">
    <property type="term" value="P:L-histidine catabolic process to glutamate and formamide"/>
    <property type="evidence" value="ECO:0007669"/>
    <property type="project" value="InterPro"/>
</dbReference>
<protein>
    <recommendedName>
        <fullName evidence="2">imidazolonepropionase</fullName>
        <ecNumber evidence="2">3.5.2.7</ecNumber>
    </recommendedName>
</protein>
<evidence type="ECO:0000256" key="3">
    <source>
        <dbReference type="ARBA" id="ARBA00022723"/>
    </source>
</evidence>
<dbReference type="EMBL" id="UINC01000965">
    <property type="protein sequence ID" value="SUZ65662.1"/>
    <property type="molecule type" value="Genomic_DNA"/>
</dbReference>
<sequence>MSLKLTNIGELATFDSSLDKMVTRTSVEIAIENGRIAAVNTAVGDCDEQIDCSGGVVTPGFVDPHTHPVFLDGRETEFAMRLGGATYEEIAAAGGGIVNSIDGVRNSSESILVARVKPRMDKFLSLGTTTIECKSGYGLNIGSELKSLKVLDEVNRTHDIDIIPTFMGAHACPPEFAGDPDGYVNIICKEMIPAVAEQGIAKYNDVFCEKGYFTTKQSRKILETGKNHGLVPRLHADEFEPSGAAELAAEVSAVTADHLMAVREEGIRNMAESGVIATLLPGTTFFLGKTTYAPYEKMKQAGLKIALATDYNPGSCYIQSMGFILSLACIYLHMPPLEALKAATYTAAKTLDQHTEVGSLEIGKKADIILWDLRGHLEILYGIANHPIRQVIKSGRLVN</sequence>
<keyword evidence="4" id="KW-0378">Hydrolase</keyword>
<evidence type="ECO:0000256" key="1">
    <source>
        <dbReference type="ARBA" id="ARBA00005023"/>
    </source>
</evidence>